<feature type="signal peptide" evidence="1">
    <location>
        <begin position="1"/>
        <end position="19"/>
    </location>
</feature>
<evidence type="ECO:0000256" key="1">
    <source>
        <dbReference type="SAM" id="SignalP"/>
    </source>
</evidence>
<dbReference type="Proteomes" id="UP000035009">
    <property type="component" value="Unassembled WGS sequence"/>
</dbReference>
<accession>M3VHD5</accession>
<dbReference type="AlphaFoldDB" id="M3VHD5"/>
<gene>
    <name evidence="2" type="ORF">GM1_046_00070</name>
</gene>
<reference evidence="2 3" key="1">
    <citation type="submission" date="2013-02" db="EMBL/GenBank/DDBJ databases">
        <title>Whole genome shotgun sequence of Gordonia malaquae NBRC 108250.</title>
        <authorList>
            <person name="Yoshida I."/>
            <person name="Hosoyama A."/>
            <person name="Tsuchikane K."/>
            <person name="Ando Y."/>
            <person name="Baba S."/>
            <person name="Ohji S."/>
            <person name="Hamada M."/>
            <person name="Tamura T."/>
            <person name="Yamazoe A."/>
            <person name="Yamazaki S."/>
            <person name="Fujita N."/>
        </authorList>
    </citation>
    <scope>NUCLEOTIDE SEQUENCE [LARGE SCALE GENOMIC DNA]</scope>
    <source>
        <strain evidence="2 3">NBRC 108250</strain>
    </source>
</reference>
<name>M3VHD5_GORML</name>
<dbReference type="EMBL" id="BAOP01000046">
    <property type="protein sequence ID" value="GAC81814.1"/>
    <property type="molecule type" value="Genomic_DNA"/>
</dbReference>
<organism evidence="2 3">
    <name type="scientific">Gordonia malaquae NBRC 108250</name>
    <dbReference type="NCBI Taxonomy" id="1223542"/>
    <lineage>
        <taxon>Bacteria</taxon>
        <taxon>Bacillati</taxon>
        <taxon>Actinomycetota</taxon>
        <taxon>Actinomycetes</taxon>
        <taxon>Mycobacteriales</taxon>
        <taxon>Gordoniaceae</taxon>
        <taxon>Gordonia</taxon>
    </lineage>
</organism>
<dbReference type="STRING" id="410332.SAMN04488550_2553"/>
<evidence type="ECO:0000313" key="2">
    <source>
        <dbReference type="EMBL" id="GAC81814.1"/>
    </source>
</evidence>
<proteinExistence type="predicted"/>
<protein>
    <submittedName>
        <fullName evidence="2">Uncharacterized protein</fullName>
    </submittedName>
</protein>
<comment type="caution">
    <text evidence="2">The sequence shown here is derived from an EMBL/GenBank/DDBJ whole genome shotgun (WGS) entry which is preliminary data.</text>
</comment>
<dbReference type="eggNOG" id="COG3103">
    <property type="taxonomic scope" value="Bacteria"/>
</dbReference>
<sequence>MISVALMACALTPTGSVIASPTSEVLARYLDAPLPNRDASHGAGAPNPDLPHRSSQIRPLLAQARSEALAPSRYGALLYTYWLVRTTEKAGIDLAQWNPRAGATANLTNLERSYRYYEDLQLAHRELRWAGMAGQVGADFGGGLIDLELGGRVFEISRLQPVMAEIVRRSSAAGGDRVVAALPAGVRALAEVGATITPADITAVIGQILVMQKNIFGDLMPLHTAYVDGGLDAVRELVRTGLYPTDVLDAFTDIASGDAARISAGNGALLRREQEAVVARQWDETRAYRAPVGDALTYASTIVGSPSVAGVRPMRAHRPYDVTTRVAGRTVRVTTPLPSWNWSVFVSRWEYINAELLPKYEWQVAHNWDALAAYMRTPYDRQLQQHRVLFNLGPLAQSILDQTKVTVK</sequence>
<evidence type="ECO:0000313" key="3">
    <source>
        <dbReference type="Proteomes" id="UP000035009"/>
    </source>
</evidence>
<keyword evidence="1" id="KW-0732">Signal</keyword>
<feature type="chain" id="PRO_5004040994" evidence="1">
    <location>
        <begin position="20"/>
        <end position="408"/>
    </location>
</feature>
<keyword evidence="3" id="KW-1185">Reference proteome</keyword>